<protein>
    <submittedName>
        <fullName evidence="2">Putative dTDP-6-deoxy-3,4-keto-hexulose isomerase</fullName>
    </submittedName>
</protein>
<dbReference type="InterPro" id="IPR011051">
    <property type="entry name" value="RmlC_Cupin_sf"/>
</dbReference>
<feature type="domain" description="Sugar 3,4-ketoisomerase QdtA cupin" evidence="1">
    <location>
        <begin position="7"/>
        <end position="134"/>
    </location>
</feature>
<dbReference type="AlphaFoldDB" id="A0A0A8J3Y6"/>
<evidence type="ECO:0000313" key="2">
    <source>
        <dbReference type="EMBL" id="BAQ01089.1"/>
    </source>
</evidence>
<sequence>MSVKTDNYKCVEFNVIENDSGSLISIEREYLPFIVKRAYYIYNVKENKARGFHAHKNLEQLLICVNGSCEISVCDGKEKKLIKLDNPYVGLYLKGLVWREMYNFTRDAVLLVLASDVYDELDYIRDYSEFMTIVNKETCR</sequence>
<keyword evidence="2" id="KW-0413">Isomerase</keyword>
<name>A0A0A8J3Y6_ECOLX</name>
<organism evidence="2">
    <name type="scientific">Escherichia coli</name>
    <dbReference type="NCBI Taxonomy" id="562"/>
    <lineage>
        <taxon>Bacteria</taxon>
        <taxon>Pseudomonadati</taxon>
        <taxon>Pseudomonadota</taxon>
        <taxon>Gammaproteobacteria</taxon>
        <taxon>Enterobacterales</taxon>
        <taxon>Enterobacteriaceae</taxon>
        <taxon>Escherichia</taxon>
    </lineage>
</organism>
<dbReference type="GO" id="GO:0016853">
    <property type="term" value="F:isomerase activity"/>
    <property type="evidence" value="ECO:0007669"/>
    <property type="project" value="UniProtKB-KW"/>
</dbReference>
<evidence type="ECO:0000259" key="1">
    <source>
        <dbReference type="Pfam" id="PF05523"/>
    </source>
</evidence>
<dbReference type="SUPFAM" id="SSF51182">
    <property type="entry name" value="RmlC-like cupins"/>
    <property type="match status" value="1"/>
</dbReference>
<proteinExistence type="predicted"/>
<accession>A0A0A8J3Y6</accession>
<reference evidence="2" key="1">
    <citation type="journal article" date="2014" name="DNA Res.">
        <title>A complete view of the genetic diversity of the Escherichia coli O-antigen biosynthesis gene cluster.</title>
        <authorList>
            <person name="Iguchi A."/>
            <person name="Iyoda S."/>
            <person name="Kikuchi T."/>
            <person name="Ogura Y."/>
            <person name="Katsura K."/>
            <person name="Ohnishi M."/>
            <person name="Hayashi T."/>
            <person name="Thomson N.R."/>
        </authorList>
    </citation>
    <scope>NUCLEOTIDE SEQUENCE</scope>
    <source>
        <strain evidence="2">F10598-41</strain>
    </source>
</reference>
<dbReference type="Pfam" id="PF05523">
    <property type="entry name" value="FdtA"/>
    <property type="match status" value="1"/>
</dbReference>
<dbReference type="CDD" id="cd20292">
    <property type="entry name" value="cupin_QdtA-like"/>
    <property type="match status" value="1"/>
</dbReference>
<dbReference type="EMBL" id="AB812024">
    <property type="protein sequence ID" value="BAQ01089.1"/>
    <property type="molecule type" value="Genomic_DNA"/>
</dbReference>
<dbReference type="InterPro" id="IPR008894">
    <property type="entry name" value="QdtA_cupin_dom"/>
</dbReference>
<dbReference type="InterPro" id="IPR014710">
    <property type="entry name" value="RmlC-like_jellyroll"/>
</dbReference>
<dbReference type="Gene3D" id="2.60.120.10">
    <property type="entry name" value="Jelly Rolls"/>
    <property type="match status" value="1"/>
</dbReference>